<evidence type="ECO:0000256" key="6">
    <source>
        <dbReference type="RuleBase" id="RU367004"/>
    </source>
</evidence>
<reference evidence="8" key="1">
    <citation type="journal article" date="2018" name="DNA Res.">
        <title>Multiple hybrid de novo genome assembly of finger millet, an orphan allotetraploid crop.</title>
        <authorList>
            <person name="Hatakeyama M."/>
            <person name="Aluri S."/>
            <person name="Balachadran M.T."/>
            <person name="Sivarajan S.R."/>
            <person name="Patrignani A."/>
            <person name="Gruter S."/>
            <person name="Poveda L."/>
            <person name="Shimizu-Inatsugi R."/>
            <person name="Baeten J."/>
            <person name="Francoijs K.J."/>
            <person name="Nataraja K.N."/>
            <person name="Reddy Y.A.N."/>
            <person name="Phadnis S."/>
            <person name="Ravikumar R.L."/>
            <person name="Schlapbach R."/>
            <person name="Sreeman S.M."/>
            <person name="Shimizu K.K."/>
        </authorList>
    </citation>
    <scope>NUCLEOTIDE SEQUENCE</scope>
</reference>
<keyword evidence="4" id="KW-0325">Glycoprotein</keyword>
<dbReference type="PANTHER" id="PTHR31889">
    <property type="entry name" value="FUCOSYLTRANSFERASE 2-RELATED"/>
    <property type="match status" value="1"/>
</dbReference>
<dbReference type="EC" id="2.4.1.-" evidence="6"/>
<comment type="subcellular location">
    <subcellularLocation>
        <location evidence="6">Golgi apparatus</location>
        <location evidence="6">Golgi stack membrane</location>
        <topology evidence="6">Single-pass type II membrane protein</topology>
    </subcellularLocation>
</comment>
<dbReference type="Proteomes" id="UP001054889">
    <property type="component" value="Unassembled WGS sequence"/>
</dbReference>
<evidence type="ECO:0000256" key="1">
    <source>
        <dbReference type="ARBA" id="ARBA00010481"/>
    </source>
</evidence>
<dbReference type="InterPro" id="IPR004938">
    <property type="entry name" value="XG_FTase"/>
</dbReference>
<proteinExistence type="inferred from homology"/>
<accession>A0AAV5CKS2</accession>
<keyword evidence="6" id="KW-0333">Golgi apparatus</keyword>
<keyword evidence="9" id="KW-1185">Reference proteome</keyword>
<evidence type="ECO:0000313" key="9">
    <source>
        <dbReference type="Proteomes" id="UP001054889"/>
    </source>
</evidence>
<feature type="region of interest" description="Disordered" evidence="7">
    <location>
        <begin position="60"/>
        <end position="80"/>
    </location>
</feature>
<evidence type="ECO:0000256" key="7">
    <source>
        <dbReference type="SAM" id="MobiDB-lite"/>
    </source>
</evidence>
<evidence type="ECO:0000256" key="5">
    <source>
        <dbReference type="ARBA" id="ARBA00023316"/>
    </source>
</evidence>
<dbReference type="GO" id="GO:0071555">
    <property type="term" value="P:cell wall organization"/>
    <property type="evidence" value="ECO:0007669"/>
    <property type="project" value="UniProtKB-UniRule"/>
</dbReference>
<gene>
    <name evidence="8" type="primary">ga15639</name>
    <name evidence="8" type="ORF">PR202_ga15639</name>
</gene>
<dbReference type="GO" id="GO:0009969">
    <property type="term" value="P:xyloglucan biosynthetic process"/>
    <property type="evidence" value="ECO:0007669"/>
    <property type="project" value="TreeGrafter"/>
</dbReference>
<dbReference type="Pfam" id="PF03254">
    <property type="entry name" value="XG_FTase"/>
    <property type="match status" value="1"/>
</dbReference>
<protein>
    <recommendedName>
        <fullName evidence="6">Fucosyltransferase</fullName>
        <ecNumber evidence="6">2.4.1.-</ecNumber>
    </recommendedName>
</protein>
<evidence type="ECO:0000256" key="3">
    <source>
        <dbReference type="ARBA" id="ARBA00022679"/>
    </source>
</evidence>
<dbReference type="PANTHER" id="PTHR31889:SF89">
    <property type="entry name" value="FUCOSYLTRANSFERASE"/>
    <property type="match status" value="1"/>
</dbReference>
<name>A0AAV5CKS2_ELECO</name>
<organism evidence="8 9">
    <name type="scientific">Eleusine coracana subsp. coracana</name>
    <dbReference type="NCBI Taxonomy" id="191504"/>
    <lineage>
        <taxon>Eukaryota</taxon>
        <taxon>Viridiplantae</taxon>
        <taxon>Streptophyta</taxon>
        <taxon>Embryophyta</taxon>
        <taxon>Tracheophyta</taxon>
        <taxon>Spermatophyta</taxon>
        <taxon>Magnoliopsida</taxon>
        <taxon>Liliopsida</taxon>
        <taxon>Poales</taxon>
        <taxon>Poaceae</taxon>
        <taxon>PACMAD clade</taxon>
        <taxon>Chloridoideae</taxon>
        <taxon>Cynodonteae</taxon>
        <taxon>Eleusininae</taxon>
        <taxon>Eleusine</taxon>
    </lineage>
</organism>
<dbReference type="GO" id="GO:0008107">
    <property type="term" value="F:galactoside 2-alpha-L-fucosyltransferase activity"/>
    <property type="evidence" value="ECO:0007669"/>
    <property type="project" value="InterPro"/>
</dbReference>
<comment type="function">
    <text evidence="6">May be involved in cell wall biosynthesis.</text>
</comment>
<sequence length="555" mass="61269">MDRTRLPPHPPAARSPAWPFGLLVALCCFTTLPLLFAMAPGRPALSDVWRQMGIRVTVSYDDQKESSEPNKAPPPESSRDVLLGGLLSPDIAEPSCLSRYKSSLYRKRPSPHSPSPYLVSRLRKYEALHRRCGPGTLAYDKSLSQLSASPHSLRLVECSYLVWTPPSSASGSPDHLGDRMLSLSSAFLYALLTHRVLLAHLTDDMAGLFCDPFPGASSWELPTNGFPLMRDLTGLHRGSARSYGNLHAVVFGADTTAGKNASQLLPSYAYAHLERDYQVPDQRFFCDADQAVLARVNWLVLRSDQYFAPGLFLVPRFEDELRWMFPAPDTVFHHVARYLFHPSNSVWDLVVRYHASYMARFHHKIGVQIADVLWNPVSTEEYIEQIAACTSQEKILPEVVDPDAAVAATSSSTAVVVSAAQPQFADWLNSMYPGHATVTGEAVSVLRLSVGKQHPQNVKALAEMFLQSFCDAQVVSGWSAAVYVSHGFAGVRPWMLLPPRNGSPPCVRTASTEPCFHAPPSYECRAEKSGGDLGAVLRHVRRCEDVTDGIKLFHC</sequence>
<keyword evidence="5 6" id="KW-0961">Cell wall biogenesis/degradation</keyword>
<dbReference type="AlphaFoldDB" id="A0AAV5CKS2"/>
<comment type="similarity">
    <text evidence="1 6">Belongs to the glycosyltransferase 37 family.</text>
</comment>
<dbReference type="GO" id="GO:0042546">
    <property type="term" value="P:cell wall biogenesis"/>
    <property type="evidence" value="ECO:0007669"/>
    <property type="project" value="InterPro"/>
</dbReference>
<dbReference type="GO" id="GO:0032580">
    <property type="term" value="C:Golgi cisterna membrane"/>
    <property type="evidence" value="ECO:0007669"/>
    <property type="project" value="UniProtKB-SubCell"/>
</dbReference>
<evidence type="ECO:0000256" key="2">
    <source>
        <dbReference type="ARBA" id="ARBA00022676"/>
    </source>
</evidence>
<dbReference type="EMBL" id="BQKI01000007">
    <property type="protein sequence ID" value="GJM98611.1"/>
    <property type="molecule type" value="Genomic_DNA"/>
</dbReference>
<keyword evidence="2 6" id="KW-0328">Glycosyltransferase</keyword>
<evidence type="ECO:0000256" key="4">
    <source>
        <dbReference type="ARBA" id="ARBA00023180"/>
    </source>
</evidence>
<keyword evidence="3 6" id="KW-0808">Transferase</keyword>
<reference evidence="8" key="2">
    <citation type="submission" date="2021-12" db="EMBL/GenBank/DDBJ databases">
        <title>Resequencing data analysis of finger millet.</title>
        <authorList>
            <person name="Hatakeyama M."/>
            <person name="Aluri S."/>
            <person name="Balachadran M.T."/>
            <person name="Sivarajan S.R."/>
            <person name="Poveda L."/>
            <person name="Shimizu-Inatsugi R."/>
            <person name="Schlapbach R."/>
            <person name="Sreeman S.M."/>
            <person name="Shimizu K.K."/>
        </authorList>
    </citation>
    <scope>NUCLEOTIDE SEQUENCE</scope>
</reference>
<comment type="caution">
    <text evidence="8">The sequence shown here is derived from an EMBL/GenBank/DDBJ whole genome shotgun (WGS) entry which is preliminary data.</text>
</comment>
<evidence type="ECO:0000313" key="8">
    <source>
        <dbReference type="EMBL" id="GJM98611.1"/>
    </source>
</evidence>